<evidence type="ECO:0000313" key="1">
    <source>
        <dbReference type="EMBL" id="PON32852.1"/>
    </source>
</evidence>
<comment type="caution">
    <text evidence="1">The sequence shown here is derived from an EMBL/GenBank/DDBJ whole genome shotgun (WGS) entry which is preliminary data.</text>
</comment>
<dbReference type="AlphaFoldDB" id="A0A2P5A8H6"/>
<evidence type="ECO:0000313" key="2">
    <source>
        <dbReference type="Proteomes" id="UP000237105"/>
    </source>
</evidence>
<name>A0A2P5A8H6_PARAD</name>
<dbReference type="EMBL" id="JXTB01000776">
    <property type="protein sequence ID" value="PON32852.1"/>
    <property type="molecule type" value="Genomic_DNA"/>
</dbReference>
<accession>A0A2P5A8H6</accession>
<dbReference type="Proteomes" id="UP000237105">
    <property type="component" value="Unassembled WGS sequence"/>
</dbReference>
<reference evidence="2" key="1">
    <citation type="submission" date="2016-06" db="EMBL/GenBank/DDBJ databases">
        <title>Parallel loss of symbiosis genes in relatives of nitrogen-fixing non-legume Parasponia.</title>
        <authorList>
            <person name="Van Velzen R."/>
            <person name="Holmer R."/>
            <person name="Bu F."/>
            <person name="Rutten L."/>
            <person name="Van Zeijl A."/>
            <person name="Liu W."/>
            <person name="Santuari L."/>
            <person name="Cao Q."/>
            <person name="Sharma T."/>
            <person name="Shen D."/>
            <person name="Roswanjaya Y."/>
            <person name="Wardhani T."/>
            <person name="Kalhor M.S."/>
            <person name="Jansen J."/>
            <person name="Van den Hoogen J."/>
            <person name="Gungor B."/>
            <person name="Hartog M."/>
            <person name="Hontelez J."/>
            <person name="Verver J."/>
            <person name="Yang W.-C."/>
            <person name="Schijlen E."/>
            <person name="Repin R."/>
            <person name="Schilthuizen M."/>
            <person name="Schranz E."/>
            <person name="Heidstra R."/>
            <person name="Miyata K."/>
            <person name="Fedorova E."/>
            <person name="Kohlen W."/>
            <person name="Bisseling T."/>
            <person name="Smit S."/>
            <person name="Geurts R."/>
        </authorList>
    </citation>
    <scope>NUCLEOTIDE SEQUENCE [LARGE SCALE GENOMIC DNA]</scope>
    <source>
        <strain evidence="2">cv. WU1-14</strain>
    </source>
</reference>
<proteinExistence type="predicted"/>
<gene>
    <name evidence="1" type="ORF">PanWU01x14_357600</name>
</gene>
<keyword evidence="2" id="KW-1185">Reference proteome</keyword>
<feature type="non-terminal residue" evidence="1">
    <location>
        <position position="1"/>
    </location>
</feature>
<protein>
    <submittedName>
        <fullName evidence="1">Uncharacterized protein</fullName>
    </submittedName>
</protein>
<sequence length="120" mass="13475">NKNRLNEKPSRASEEGRFRCIFDRWTEARLHLVGACASGGARGKWTSWSNGGACESPTSLVFSLRSDPVLLGARETLFLPRQYMPHQLNKINILISQSSDSYVSSSWFCAVLDSTLYARF</sequence>
<organism evidence="1 2">
    <name type="scientific">Parasponia andersonii</name>
    <name type="common">Sponia andersonii</name>
    <dbReference type="NCBI Taxonomy" id="3476"/>
    <lineage>
        <taxon>Eukaryota</taxon>
        <taxon>Viridiplantae</taxon>
        <taxon>Streptophyta</taxon>
        <taxon>Embryophyta</taxon>
        <taxon>Tracheophyta</taxon>
        <taxon>Spermatophyta</taxon>
        <taxon>Magnoliopsida</taxon>
        <taxon>eudicotyledons</taxon>
        <taxon>Gunneridae</taxon>
        <taxon>Pentapetalae</taxon>
        <taxon>rosids</taxon>
        <taxon>fabids</taxon>
        <taxon>Rosales</taxon>
        <taxon>Cannabaceae</taxon>
        <taxon>Parasponia</taxon>
    </lineage>
</organism>